<protein>
    <submittedName>
        <fullName evidence="2">Uncharacterized protein</fullName>
    </submittedName>
</protein>
<sequence length="59" mass="7270">MKHAIRKFKHNLKHNDEWHQNIKEFIMGMIILVIVIVGFAYCYDNTHNIFDFSHNVRRW</sequence>
<gene>
    <name evidence="2" type="ORF">LEQ_0085c</name>
</gene>
<dbReference type="AlphaFoldDB" id="V7HV62"/>
<accession>V7HV62</accession>
<comment type="caution">
    <text evidence="2">The sequence shown here is derived from an EMBL/GenBank/DDBJ whole genome shotgun (WGS) entry which is preliminary data.</text>
</comment>
<organism evidence="2 3">
    <name type="scientific">Ligilactobacillus equi DPC 6820</name>
    <dbReference type="NCBI Taxonomy" id="1392007"/>
    <lineage>
        <taxon>Bacteria</taxon>
        <taxon>Bacillati</taxon>
        <taxon>Bacillota</taxon>
        <taxon>Bacilli</taxon>
        <taxon>Lactobacillales</taxon>
        <taxon>Lactobacillaceae</taxon>
        <taxon>Ligilactobacillus</taxon>
    </lineage>
</organism>
<keyword evidence="1" id="KW-0472">Membrane</keyword>
<feature type="transmembrane region" description="Helical" evidence="1">
    <location>
        <begin position="21"/>
        <end position="41"/>
    </location>
</feature>
<evidence type="ECO:0000313" key="3">
    <source>
        <dbReference type="Proteomes" id="UP000018559"/>
    </source>
</evidence>
<evidence type="ECO:0000256" key="1">
    <source>
        <dbReference type="SAM" id="Phobius"/>
    </source>
</evidence>
<dbReference type="RefSeq" id="WP_023860032.1">
    <property type="nucleotide sequence ID" value="NZ_AWWH01000158.1"/>
</dbReference>
<keyword evidence="3" id="KW-1185">Reference proteome</keyword>
<proteinExistence type="predicted"/>
<evidence type="ECO:0000313" key="2">
    <source>
        <dbReference type="EMBL" id="ETA73782.1"/>
    </source>
</evidence>
<keyword evidence="1" id="KW-0812">Transmembrane</keyword>
<dbReference type="EMBL" id="AWWH01000158">
    <property type="protein sequence ID" value="ETA73782.1"/>
    <property type="molecule type" value="Genomic_DNA"/>
</dbReference>
<name>V7HV62_9LACO</name>
<keyword evidence="1" id="KW-1133">Transmembrane helix</keyword>
<dbReference type="PATRIC" id="fig|1392007.3.peg.1434"/>
<dbReference type="Proteomes" id="UP000018559">
    <property type="component" value="Unassembled WGS sequence"/>
</dbReference>
<reference evidence="2 3" key="1">
    <citation type="journal article" date="2014" name="Genome Announc.">
        <title>The Genome of the Predominant Equine Lactobacillus Species, Lactobacillus equi, Is Reflective of Its Lifestyle Adaptations to an Herbivorous Host.</title>
        <authorList>
            <person name="O'Donnell M.M."/>
            <person name="Harris H.M."/>
            <person name="O'Toole P.W."/>
            <person name="Ross R.P."/>
        </authorList>
    </citation>
    <scope>NUCLEOTIDE SEQUENCE [LARGE SCALE GENOMIC DNA]</scope>
    <source>
        <strain evidence="2 3">DPC 6820</strain>
    </source>
</reference>